<dbReference type="RefSeq" id="WP_077834579.1">
    <property type="nucleotide sequence ID" value="NZ_CP096983.1"/>
</dbReference>
<protein>
    <submittedName>
        <fullName evidence="1">Spore maturation protein A</fullName>
    </submittedName>
</protein>
<proteinExistence type="predicted"/>
<dbReference type="STRING" id="84029.CROST_17080"/>
<dbReference type="AlphaFoldDB" id="A0A1S8LZU9"/>
<gene>
    <name evidence="1" type="primary">spmA</name>
    <name evidence="1" type="ORF">CROST_008230</name>
</gene>
<accession>A0A1S8LZU9</accession>
<evidence type="ECO:0000313" key="1">
    <source>
        <dbReference type="EMBL" id="URZ10115.1"/>
    </source>
</evidence>
<sequence>MINYIWFIFIFVGTIVGIFSGKGETLSTSIVQCTESSVKLMISLLGIMCLWCGVMKIAEKSGLTDKLSIILRPILKIIFRDVNKNNNVMGPMVMNITSNMLGLGNAATPFGIKTMEEMQKVNKDKNTATNDMAKFLVINAACIQLLPTTIISIRAASNSSNPAVIVIPTIITSVITAIMGIIYCKILEKHF</sequence>
<reference evidence="1 2" key="1">
    <citation type="submission" date="2022-04" db="EMBL/GenBank/DDBJ databases">
        <title>Genome sequence of C. roseum typestrain.</title>
        <authorList>
            <person name="Poehlein A."/>
            <person name="Schoch T."/>
            <person name="Duerre P."/>
            <person name="Daniel R."/>
        </authorList>
    </citation>
    <scope>NUCLEOTIDE SEQUENCE [LARGE SCALE GENOMIC DNA]</scope>
    <source>
        <strain evidence="1 2">DSM 7320</strain>
    </source>
</reference>
<dbReference type="InterPro" id="IPR011642">
    <property type="entry name" value="Gate_dom"/>
</dbReference>
<dbReference type="Proteomes" id="UP000190951">
    <property type="component" value="Chromosome"/>
</dbReference>
<evidence type="ECO:0000313" key="2">
    <source>
        <dbReference type="Proteomes" id="UP000190951"/>
    </source>
</evidence>
<dbReference type="KEGG" id="crw:CROST_008230"/>
<dbReference type="Pfam" id="PF07670">
    <property type="entry name" value="Gate"/>
    <property type="match status" value="1"/>
</dbReference>
<name>A0A1S8LZU9_9CLOT</name>
<organism evidence="1 2">
    <name type="scientific">Clostridium felsineum</name>
    <dbReference type="NCBI Taxonomy" id="36839"/>
    <lineage>
        <taxon>Bacteria</taxon>
        <taxon>Bacillati</taxon>
        <taxon>Bacillota</taxon>
        <taxon>Clostridia</taxon>
        <taxon>Eubacteriales</taxon>
        <taxon>Clostridiaceae</taxon>
        <taxon>Clostridium</taxon>
    </lineage>
</organism>
<keyword evidence="2" id="KW-1185">Reference proteome</keyword>
<dbReference type="EMBL" id="CP096983">
    <property type="protein sequence ID" value="URZ10115.1"/>
    <property type="molecule type" value="Genomic_DNA"/>
</dbReference>